<dbReference type="InterPro" id="IPR016169">
    <property type="entry name" value="FAD-bd_PCMH_sub2"/>
</dbReference>
<dbReference type="PROSITE" id="PS00862">
    <property type="entry name" value="OX2_COVAL_FAD"/>
    <property type="match status" value="1"/>
</dbReference>
<reference evidence="5 6" key="1">
    <citation type="journal article" date="2019" name="Environ. Microbiol.">
        <title>At the nexus of three kingdoms: the genome of the mycorrhizal fungus Gigaspora margarita provides insights into plant, endobacterial and fungal interactions.</title>
        <authorList>
            <person name="Venice F."/>
            <person name="Ghignone S."/>
            <person name="Salvioli di Fossalunga A."/>
            <person name="Amselem J."/>
            <person name="Novero M."/>
            <person name="Xianan X."/>
            <person name="Sedzielewska Toro K."/>
            <person name="Morin E."/>
            <person name="Lipzen A."/>
            <person name="Grigoriev I.V."/>
            <person name="Henrissat B."/>
            <person name="Martin F.M."/>
            <person name="Bonfante P."/>
        </authorList>
    </citation>
    <scope>NUCLEOTIDE SEQUENCE [LARGE SCALE GENOMIC DNA]</scope>
    <source>
        <strain evidence="5 6">BEG34</strain>
    </source>
</reference>
<dbReference type="OrthoDB" id="9983560at2759"/>
<dbReference type="Gene3D" id="3.30.465.10">
    <property type="match status" value="1"/>
</dbReference>
<name>A0A8H4ALD3_GIGMA</name>
<evidence type="ECO:0000313" key="5">
    <source>
        <dbReference type="EMBL" id="KAF0509600.1"/>
    </source>
</evidence>
<comment type="caution">
    <text evidence="5">The sequence shown here is derived from an EMBL/GenBank/DDBJ whole genome shotgun (WGS) entry which is preliminary data.</text>
</comment>
<feature type="signal peptide" evidence="3">
    <location>
        <begin position="1"/>
        <end position="17"/>
    </location>
</feature>
<feature type="domain" description="FAD-binding PCMH-type" evidence="4">
    <location>
        <begin position="67"/>
        <end position="239"/>
    </location>
</feature>
<dbReference type="InterPro" id="IPR006094">
    <property type="entry name" value="Oxid_FAD_bind_N"/>
</dbReference>
<keyword evidence="2" id="KW-0560">Oxidoreductase</keyword>
<keyword evidence="3" id="KW-0732">Signal</keyword>
<dbReference type="InterPro" id="IPR036318">
    <property type="entry name" value="FAD-bd_PCMH-like_sf"/>
</dbReference>
<dbReference type="Gene3D" id="3.40.462.20">
    <property type="match status" value="1"/>
</dbReference>
<gene>
    <name evidence="5" type="ORF">F8M41_018570</name>
</gene>
<evidence type="ECO:0000256" key="1">
    <source>
        <dbReference type="ARBA" id="ARBA00005466"/>
    </source>
</evidence>
<dbReference type="GO" id="GO:0071949">
    <property type="term" value="F:FAD binding"/>
    <property type="evidence" value="ECO:0007669"/>
    <property type="project" value="InterPro"/>
</dbReference>
<evidence type="ECO:0000256" key="3">
    <source>
        <dbReference type="SAM" id="SignalP"/>
    </source>
</evidence>
<comment type="similarity">
    <text evidence="1">Belongs to the oxygen-dependent FAD-linked oxidoreductase family.</text>
</comment>
<evidence type="ECO:0000256" key="2">
    <source>
        <dbReference type="ARBA" id="ARBA00023002"/>
    </source>
</evidence>
<feature type="chain" id="PRO_5034723537" evidence="3">
    <location>
        <begin position="18"/>
        <end position="396"/>
    </location>
</feature>
<accession>A0A8H4ALD3</accession>
<organism evidence="5 6">
    <name type="scientific">Gigaspora margarita</name>
    <dbReference type="NCBI Taxonomy" id="4874"/>
    <lineage>
        <taxon>Eukaryota</taxon>
        <taxon>Fungi</taxon>
        <taxon>Fungi incertae sedis</taxon>
        <taxon>Mucoromycota</taxon>
        <taxon>Glomeromycotina</taxon>
        <taxon>Glomeromycetes</taxon>
        <taxon>Diversisporales</taxon>
        <taxon>Gigasporaceae</taxon>
        <taxon>Gigaspora</taxon>
    </lineage>
</organism>
<dbReference type="Proteomes" id="UP000439903">
    <property type="component" value="Unassembled WGS sequence"/>
</dbReference>
<dbReference type="EMBL" id="WTPW01000455">
    <property type="protein sequence ID" value="KAF0509600.1"/>
    <property type="molecule type" value="Genomic_DNA"/>
</dbReference>
<evidence type="ECO:0000259" key="4">
    <source>
        <dbReference type="PROSITE" id="PS51387"/>
    </source>
</evidence>
<dbReference type="GO" id="GO:0016491">
    <property type="term" value="F:oxidoreductase activity"/>
    <property type="evidence" value="ECO:0007669"/>
    <property type="project" value="UniProtKB-KW"/>
</dbReference>
<dbReference type="Pfam" id="PF01565">
    <property type="entry name" value="FAD_binding_4"/>
    <property type="match status" value="1"/>
</dbReference>
<proteinExistence type="inferred from homology"/>
<dbReference type="InterPro" id="IPR016166">
    <property type="entry name" value="FAD-bd_PCMH"/>
</dbReference>
<keyword evidence="6" id="KW-1185">Reference proteome</keyword>
<dbReference type="PROSITE" id="PS51387">
    <property type="entry name" value="FAD_PCMH"/>
    <property type="match status" value="1"/>
</dbReference>
<dbReference type="PANTHER" id="PTHR32448">
    <property type="entry name" value="OS08G0158400 PROTEIN"/>
    <property type="match status" value="1"/>
</dbReference>
<dbReference type="InterPro" id="IPR006093">
    <property type="entry name" value="Oxy_OxRdtase_FAD_BS"/>
</dbReference>
<dbReference type="SUPFAM" id="SSF56176">
    <property type="entry name" value="FAD-binding/transporter-associated domain-like"/>
    <property type="match status" value="1"/>
</dbReference>
<dbReference type="AlphaFoldDB" id="A0A8H4ALD3"/>
<protein>
    <submittedName>
        <fullName evidence="5">FAD-binding domain-containing protein</fullName>
    </submittedName>
</protein>
<sequence>MISHLYILFFFFVTIRASSYLHPVIKCPEEDSIRKCLDQYHIKGPVNFRNNTVAYNKDLNFEYNLRVIHFPVAFVHPIDVFDVQNAIKCAVKLNFPIVARSGGHSYEGYGLGDKDCSLVVDLETLNKIIIDIASQTAIVETGNKLESLYYETNRHGFAFPAGVCPYVGVGGHITGGGVGHLNRIFGLSSDNVLDAQIVLANGTIINSAKKYPELFWAIRGAGNAGYGIITTLTLRIYPIQKIATRVALLYDFDQTPLVISVMNQLGGNLHRNLTVLIRISSDAPTTVEGIYLGSANESQPYLQEFIKLSKPKSITYFENDLYSILTEGKESTKTPGFYKVKSFFIDSTGLSYEGIKYFMSFTKSIKCAVNNHVMLLNGGKVNDIRRNETAFIHRDN</sequence>
<evidence type="ECO:0000313" key="6">
    <source>
        <dbReference type="Proteomes" id="UP000439903"/>
    </source>
</evidence>